<dbReference type="SUPFAM" id="SSF50475">
    <property type="entry name" value="FMN-binding split barrel"/>
    <property type="match status" value="1"/>
</dbReference>
<evidence type="ECO:0000259" key="4">
    <source>
        <dbReference type="SMART" id="SM00903"/>
    </source>
</evidence>
<dbReference type="RefSeq" id="WP_020885444.1">
    <property type="nucleotide sequence ID" value="NZ_ATHI01000011.1"/>
</dbReference>
<name>S7TCW9_9BACT</name>
<dbReference type="SMART" id="SM00903">
    <property type="entry name" value="Flavin_Reduct"/>
    <property type="match status" value="1"/>
</dbReference>
<dbReference type="GO" id="GO:0016646">
    <property type="term" value="F:oxidoreductase activity, acting on the CH-NH group of donors, NAD or NADP as acceptor"/>
    <property type="evidence" value="ECO:0007669"/>
    <property type="project" value="UniProtKB-ARBA"/>
</dbReference>
<dbReference type="STRING" id="1121439.dsat_0038"/>
<protein>
    <submittedName>
        <fullName evidence="5">Flavin reductase domain protein FMN-binding protein</fullName>
    </submittedName>
</protein>
<dbReference type="InterPro" id="IPR052174">
    <property type="entry name" value="Flavoredoxin"/>
</dbReference>
<dbReference type="EMBL" id="ATHI01000011">
    <property type="protein sequence ID" value="EPR34390.1"/>
    <property type="molecule type" value="Genomic_DNA"/>
</dbReference>
<dbReference type="OrthoDB" id="9794638at2"/>
<comment type="cofactor">
    <cofactor evidence="1">
        <name>FMN</name>
        <dbReference type="ChEBI" id="CHEBI:58210"/>
    </cofactor>
</comment>
<accession>S7TCW9</accession>
<gene>
    <name evidence="5" type="ORF">dsat_0038</name>
</gene>
<proteinExistence type="inferred from homology"/>
<dbReference type="Proteomes" id="UP000014975">
    <property type="component" value="Unassembled WGS sequence"/>
</dbReference>
<dbReference type="PATRIC" id="fig|1121439.3.peg.1250"/>
<dbReference type="PANTHER" id="PTHR43567:SF1">
    <property type="entry name" value="FLAVOREDOXIN"/>
    <property type="match status" value="1"/>
</dbReference>
<comment type="caution">
    <text evidence="5">The sequence shown here is derived from an EMBL/GenBank/DDBJ whole genome shotgun (WGS) entry which is preliminary data.</text>
</comment>
<sequence length="191" mass="20447">MKKVHMGAAPLLYPMPVMLVGTTIEGRPNFMNAAWGGIANQTPPMLTVAVRESRLTMKGLRANMAFSVNIPSSSLVVEADYCGLVSGAKEDKTSACGFTIFFGNQSNAPLIAECPLNLECRLDRFIELGTHTLVLGEIMETHVSESCVTDGLPDPVKMDPLIYISGVAKSYARLGEIVAPAFSAGLRIKKG</sequence>
<dbReference type="AlphaFoldDB" id="S7TCW9"/>
<dbReference type="PANTHER" id="PTHR43567">
    <property type="entry name" value="FLAVOREDOXIN-RELATED-RELATED"/>
    <property type="match status" value="1"/>
</dbReference>
<evidence type="ECO:0000313" key="5">
    <source>
        <dbReference type="EMBL" id="EPR34390.1"/>
    </source>
</evidence>
<evidence type="ECO:0000313" key="6">
    <source>
        <dbReference type="Proteomes" id="UP000014975"/>
    </source>
</evidence>
<dbReference type="InterPro" id="IPR012349">
    <property type="entry name" value="Split_barrel_FMN-bd"/>
</dbReference>
<comment type="similarity">
    <text evidence="3">Belongs to the flavoredoxin family.</text>
</comment>
<reference evidence="5 6" key="1">
    <citation type="journal article" date="2013" name="Genome Announc.">
        <title>Draft genome sequences for three mercury-methylating, sulfate-reducing bacteria.</title>
        <authorList>
            <person name="Brown S.D."/>
            <person name="Hurt R.A.Jr."/>
            <person name="Gilmour C.C."/>
            <person name="Elias D.A."/>
        </authorList>
    </citation>
    <scope>NUCLEOTIDE SEQUENCE [LARGE SCALE GENOMIC DNA]</scope>
    <source>
        <strain evidence="5 6">DSM 16529</strain>
    </source>
</reference>
<evidence type="ECO:0000256" key="2">
    <source>
        <dbReference type="ARBA" id="ARBA00022630"/>
    </source>
</evidence>
<dbReference type="InterPro" id="IPR002563">
    <property type="entry name" value="Flavin_Rdtase-like_dom"/>
</dbReference>
<dbReference type="GO" id="GO:0010181">
    <property type="term" value="F:FMN binding"/>
    <property type="evidence" value="ECO:0007669"/>
    <property type="project" value="InterPro"/>
</dbReference>
<organism evidence="5 6">
    <name type="scientific">Alkalidesulfovibrio alkalitolerans DSM 16529</name>
    <dbReference type="NCBI Taxonomy" id="1121439"/>
    <lineage>
        <taxon>Bacteria</taxon>
        <taxon>Pseudomonadati</taxon>
        <taxon>Thermodesulfobacteriota</taxon>
        <taxon>Desulfovibrionia</taxon>
        <taxon>Desulfovibrionales</taxon>
        <taxon>Desulfovibrionaceae</taxon>
        <taxon>Alkalidesulfovibrio</taxon>
    </lineage>
</organism>
<feature type="domain" description="Flavin reductase like" evidence="4">
    <location>
        <begin position="12"/>
        <end position="150"/>
    </location>
</feature>
<evidence type="ECO:0000256" key="3">
    <source>
        <dbReference type="ARBA" id="ARBA00038054"/>
    </source>
</evidence>
<dbReference type="Pfam" id="PF01613">
    <property type="entry name" value="Flavin_Reduct"/>
    <property type="match status" value="1"/>
</dbReference>
<dbReference type="Gene3D" id="2.30.110.10">
    <property type="entry name" value="Electron Transport, Fmn-binding Protein, Chain A"/>
    <property type="match status" value="1"/>
</dbReference>
<dbReference type="eggNOG" id="COG1853">
    <property type="taxonomic scope" value="Bacteria"/>
</dbReference>
<evidence type="ECO:0000256" key="1">
    <source>
        <dbReference type="ARBA" id="ARBA00001917"/>
    </source>
</evidence>
<keyword evidence="6" id="KW-1185">Reference proteome</keyword>
<keyword evidence="2" id="KW-0285">Flavoprotein</keyword>